<evidence type="ECO:0000256" key="2">
    <source>
        <dbReference type="ARBA" id="ARBA00022475"/>
    </source>
</evidence>
<evidence type="ECO:0000256" key="8">
    <source>
        <dbReference type="ARBA" id="ARBA00023133"/>
    </source>
</evidence>
<comment type="pathway">
    <text evidence="11">Porphyrin-containing compound metabolism.</text>
</comment>
<keyword evidence="6" id="KW-0560">Oxidoreductase</keyword>
<dbReference type="GO" id="GO:0016020">
    <property type="term" value="C:membrane"/>
    <property type="evidence" value="ECO:0007669"/>
    <property type="project" value="UniProtKB-SubCell"/>
</dbReference>
<evidence type="ECO:0000256" key="10">
    <source>
        <dbReference type="ARBA" id="ARBA00023157"/>
    </source>
</evidence>
<dbReference type="GO" id="GO:0046872">
    <property type="term" value="F:metal ion binding"/>
    <property type="evidence" value="ECO:0007669"/>
    <property type="project" value="UniProtKB-KW"/>
</dbReference>
<keyword evidence="5 12" id="KW-1133">Transmembrane helix</keyword>
<feature type="transmembrane region" description="Helical" evidence="12">
    <location>
        <begin position="67"/>
        <end position="87"/>
    </location>
</feature>
<dbReference type="Pfam" id="PF02628">
    <property type="entry name" value="COX15-CtaA"/>
    <property type="match status" value="1"/>
</dbReference>
<evidence type="ECO:0000256" key="12">
    <source>
        <dbReference type="SAM" id="Phobius"/>
    </source>
</evidence>
<evidence type="ECO:0000256" key="7">
    <source>
        <dbReference type="ARBA" id="ARBA00023004"/>
    </source>
</evidence>
<feature type="transmembrane region" description="Helical" evidence="12">
    <location>
        <begin position="162"/>
        <end position="180"/>
    </location>
</feature>
<feature type="transmembrane region" description="Helical" evidence="12">
    <location>
        <begin position="296"/>
        <end position="317"/>
    </location>
</feature>
<dbReference type="PANTHER" id="PTHR35457">
    <property type="entry name" value="HEME A SYNTHASE"/>
    <property type="match status" value="1"/>
</dbReference>
<dbReference type="GO" id="GO:0016491">
    <property type="term" value="F:oxidoreductase activity"/>
    <property type="evidence" value="ECO:0007669"/>
    <property type="project" value="UniProtKB-KW"/>
</dbReference>
<feature type="transmembrane region" description="Helical" evidence="12">
    <location>
        <begin position="124"/>
        <end position="150"/>
    </location>
</feature>
<evidence type="ECO:0000256" key="11">
    <source>
        <dbReference type="ARBA" id="ARBA00023444"/>
    </source>
</evidence>
<evidence type="ECO:0000256" key="4">
    <source>
        <dbReference type="ARBA" id="ARBA00022723"/>
    </source>
</evidence>
<feature type="transmembrane region" description="Helical" evidence="12">
    <location>
        <begin position="262"/>
        <end position="284"/>
    </location>
</feature>
<keyword evidence="3 12" id="KW-0812">Transmembrane</keyword>
<keyword evidence="14" id="KW-1185">Reference proteome</keyword>
<evidence type="ECO:0000256" key="5">
    <source>
        <dbReference type="ARBA" id="ARBA00022989"/>
    </source>
</evidence>
<accession>A0A930UGK8</accession>
<keyword evidence="7" id="KW-0408">Iron</keyword>
<keyword evidence="4" id="KW-0479">Metal-binding</keyword>
<keyword evidence="8" id="KW-0350">Heme biosynthesis</keyword>
<evidence type="ECO:0000313" key="13">
    <source>
        <dbReference type="EMBL" id="MBF2735987.1"/>
    </source>
</evidence>
<evidence type="ECO:0000256" key="3">
    <source>
        <dbReference type="ARBA" id="ARBA00022692"/>
    </source>
</evidence>
<dbReference type="AlphaFoldDB" id="A0A930UGK8"/>
<sequence length="321" mass="33194">MRALRLLLPAAALFALLVVTVGAYTRLKDAGLGCPDWPGCYGQLVGVPELDAAGTPIDLEKAWIEVAHRYVAGALGLLIFALAVIAWRTPAARRLRWPAAALVALLVFQAGLGALTVTELLQPAIVTAHLLGGLAIFGLLVVLATQALELRTAPPAKLGRPAAAAALALLVMQIALGGWVSTNYAGLACGAQWPACGAPGALEFDASGFAPGRELGRDSAGAPLTQRALMSIQWAHRLGSYLVAAALAALALLLWRDNRIAAATLLALLLLQFGIGVYIVMKALPLAASLFHNTGAALLVAWFAAYLPAAGAAARAAREKT</sequence>
<dbReference type="PANTHER" id="PTHR35457:SF1">
    <property type="entry name" value="HEME A SYNTHASE"/>
    <property type="match status" value="1"/>
</dbReference>
<gene>
    <name evidence="13" type="ORF">ISN26_08010</name>
</gene>
<evidence type="ECO:0000256" key="6">
    <source>
        <dbReference type="ARBA" id="ARBA00023002"/>
    </source>
</evidence>
<dbReference type="EMBL" id="JADHEI010000058">
    <property type="protein sequence ID" value="MBF2735987.1"/>
    <property type="molecule type" value="Genomic_DNA"/>
</dbReference>
<name>A0A930UGK8_9GAMM</name>
<evidence type="ECO:0000256" key="9">
    <source>
        <dbReference type="ARBA" id="ARBA00023136"/>
    </source>
</evidence>
<dbReference type="InterPro" id="IPR003780">
    <property type="entry name" value="COX15/CtaA_fam"/>
</dbReference>
<dbReference type="InterPro" id="IPR050450">
    <property type="entry name" value="COX15/CtaA_HemeA_synthase"/>
</dbReference>
<keyword evidence="2" id="KW-1003">Cell membrane</keyword>
<comment type="subcellular location">
    <subcellularLocation>
        <location evidence="1">Membrane</location>
        <topology evidence="1">Multi-pass membrane protein</topology>
    </subcellularLocation>
</comment>
<proteinExistence type="predicted"/>
<evidence type="ECO:0000256" key="1">
    <source>
        <dbReference type="ARBA" id="ARBA00004141"/>
    </source>
</evidence>
<dbReference type="Proteomes" id="UP000604381">
    <property type="component" value="Unassembled WGS sequence"/>
</dbReference>
<evidence type="ECO:0000313" key="14">
    <source>
        <dbReference type="Proteomes" id="UP000604381"/>
    </source>
</evidence>
<reference evidence="13" key="1">
    <citation type="submission" date="2020-10" db="EMBL/GenBank/DDBJ databases">
        <title>An improved Amphimedon queenslandica hologenome assembly reveals how three proteobacterial symbionts can extend the metabolic phenotypic of their marine sponge host.</title>
        <authorList>
            <person name="Degnan B."/>
            <person name="Degnan S."/>
            <person name="Xiang X."/>
        </authorList>
    </citation>
    <scope>NUCLEOTIDE SEQUENCE</scope>
    <source>
        <strain evidence="13">AqS2</strain>
    </source>
</reference>
<comment type="caution">
    <text evidence="13">The sequence shown here is derived from an EMBL/GenBank/DDBJ whole genome shotgun (WGS) entry which is preliminary data.</text>
</comment>
<feature type="transmembrane region" description="Helical" evidence="12">
    <location>
        <begin position="238"/>
        <end position="255"/>
    </location>
</feature>
<feature type="transmembrane region" description="Helical" evidence="12">
    <location>
        <begin position="99"/>
        <end position="118"/>
    </location>
</feature>
<keyword evidence="10" id="KW-1015">Disulfide bond</keyword>
<dbReference type="GO" id="GO:0006784">
    <property type="term" value="P:heme A biosynthetic process"/>
    <property type="evidence" value="ECO:0007669"/>
    <property type="project" value="InterPro"/>
</dbReference>
<protein>
    <submittedName>
        <fullName evidence="13">COX15/CtaA family protein</fullName>
    </submittedName>
</protein>
<keyword evidence="9 12" id="KW-0472">Membrane</keyword>
<organism evidence="13 14">
    <name type="scientific">Candidatus Amphirhobacter heronislandensis</name>
    <dbReference type="NCBI Taxonomy" id="1732024"/>
    <lineage>
        <taxon>Bacteria</taxon>
        <taxon>Pseudomonadati</taxon>
        <taxon>Pseudomonadota</taxon>
        <taxon>Gammaproteobacteria</taxon>
        <taxon>Candidatus Tethybacterales</taxon>
        <taxon>Candidatus Tethybacteraceae</taxon>
        <taxon>Candidatus Amphirhobacter</taxon>
    </lineage>
</organism>